<protein>
    <submittedName>
        <fullName evidence="3">Cycloartenol synthase-like protein</fullName>
    </submittedName>
</protein>
<keyword evidence="1" id="KW-0732">Signal</keyword>
<dbReference type="KEGG" id="psl:Psta_4125"/>
<feature type="domain" description="Squalene cyclase C-terminal" evidence="2">
    <location>
        <begin position="67"/>
        <end position="209"/>
    </location>
</feature>
<evidence type="ECO:0000313" key="4">
    <source>
        <dbReference type="Proteomes" id="UP000001887"/>
    </source>
</evidence>
<dbReference type="SUPFAM" id="SSF48239">
    <property type="entry name" value="Terpenoid cyclases/Protein prenyltransferases"/>
    <property type="match status" value="1"/>
</dbReference>
<name>D2R342_PIRSD</name>
<evidence type="ECO:0000259" key="2">
    <source>
        <dbReference type="Pfam" id="PF13243"/>
    </source>
</evidence>
<dbReference type="InterPro" id="IPR032696">
    <property type="entry name" value="SQ_cyclase_C"/>
</dbReference>
<evidence type="ECO:0000256" key="1">
    <source>
        <dbReference type="SAM" id="SignalP"/>
    </source>
</evidence>
<reference evidence="3 4" key="1">
    <citation type="journal article" date="2009" name="Stand. Genomic Sci.">
        <title>Complete genome sequence of Pirellula staleyi type strain (ATCC 27377).</title>
        <authorList>
            <person name="Clum A."/>
            <person name="Tindall B.J."/>
            <person name="Sikorski J."/>
            <person name="Ivanova N."/>
            <person name="Mavrommatis K."/>
            <person name="Lucas S."/>
            <person name="Glavina del Rio T."/>
            <person name="Nolan M."/>
            <person name="Chen F."/>
            <person name="Tice H."/>
            <person name="Pitluck S."/>
            <person name="Cheng J.F."/>
            <person name="Chertkov O."/>
            <person name="Brettin T."/>
            <person name="Han C."/>
            <person name="Detter J.C."/>
            <person name="Kuske C."/>
            <person name="Bruce D."/>
            <person name="Goodwin L."/>
            <person name="Ovchinikova G."/>
            <person name="Pati A."/>
            <person name="Mikhailova N."/>
            <person name="Chen A."/>
            <person name="Palaniappan K."/>
            <person name="Land M."/>
            <person name="Hauser L."/>
            <person name="Chang Y.J."/>
            <person name="Jeffries C.D."/>
            <person name="Chain P."/>
            <person name="Rohde M."/>
            <person name="Goker M."/>
            <person name="Bristow J."/>
            <person name="Eisen J.A."/>
            <person name="Markowitz V."/>
            <person name="Hugenholtz P."/>
            <person name="Kyrpides N.C."/>
            <person name="Klenk H.P."/>
            <person name="Lapidus A."/>
        </authorList>
    </citation>
    <scope>NUCLEOTIDE SEQUENCE [LARGE SCALE GENOMIC DNA]</scope>
    <source>
        <strain evidence="4">ATCC 27377 / DSM 6068 / ICPB 4128</strain>
    </source>
</reference>
<dbReference type="Proteomes" id="UP000001887">
    <property type="component" value="Chromosome"/>
</dbReference>
<organism evidence="3 4">
    <name type="scientific">Pirellula staleyi (strain ATCC 27377 / DSM 6068 / ICPB 4128)</name>
    <name type="common">Pirella staleyi</name>
    <dbReference type="NCBI Taxonomy" id="530564"/>
    <lineage>
        <taxon>Bacteria</taxon>
        <taxon>Pseudomonadati</taxon>
        <taxon>Planctomycetota</taxon>
        <taxon>Planctomycetia</taxon>
        <taxon>Pirellulales</taxon>
        <taxon>Pirellulaceae</taxon>
        <taxon>Pirellula</taxon>
    </lineage>
</organism>
<dbReference type="CDD" id="cd00688">
    <property type="entry name" value="ISOPREN_C2_like"/>
    <property type="match status" value="1"/>
</dbReference>
<feature type="chain" id="PRO_5003036175" evidence="1">
    <location>
        <begin position="32"/>
        <end position="374"/>
    </location>
</feature>
<feature type="signal peptide" evidence="1">
    <location>
        <begin position="1"/>
        <end position="31"/>
    </location>
</feature>
<accession>D2R342</accession>
<dbReference type="PROSITE" id="PS51318">
    <property type="entry name" value="TAT"/>
    <property type="match status" value="1"/>
</dbReference>
<dbReference type="eggNOG" id="COG1657">
    <property type="taxonomic scope" value="Bacteria"/>
</dbReference>
<dbReference type="InterPro" id="IPR008930">
    <property type="entry name" value="Terpenoid_cyclase/PrenylTrfase"/>
</dbReference>
<dbReference type="Gene3D" id="1.50.10.20">
    <property type="match status" value="2"/>
</dbReference>
<dbReference type="OrthoDB" id="179940at2"/>
<keyword evidence="4" id="KW-1185">Reference proteome</keyword>
<dbReference type="Pfam" id="PF13243">
    <property type="entry name" value="SQHop_cyclase_C"/>
    <property type="match status" value="1"/>
</dbReference>
<dbReference type="HOGENOM" id="CLU_694168_0_0_0"/>
<dbReference type="STRING" id="530564.Psta_4125"/>
<dbReference type="InterPro" id="IPR006311">
    <property type="entry name" value="TAT_signal"/>
</dbReference>
<evidence type="ECO:0000313" key="3">
    <source>
        <dbReference type="EMBL" id="ADB18775.1"/>
    </source>
</evidence>
<sequence precursor="true">MNRRSTFSRRMFIATSAATALVARFSSLALADDAASYEAVTGKAIEWLGSRQADDGSFSSQIGSGPTAMVITALLRQGRTPADPVVAKGLKYLEGTVQTTGGIHGAKSRLPNYETCVAVVCFQEANGDGKYTEIIKKADAWLRGNQIDGGDAKKPEDFDYGGAGYGGPSRPDLSNTSYLLDALKAAGAGPDDEAVQKALIFVSRCQNLESPANTTPFANKVNDGGFYYTPVLSQQDATRESDANGGLRSYGSMTYHGLKSMIYAGLTKEDQRVKAALTWVQKHYDLTSNPGMGDAGLYYYYHTFAKALATSGLDEVEDAAGKKHNWRADLVAELAKKQESNGSWVNKNNRWMEGDAVLCTAFVLLALSYAKPKA</sequence>
<dbReference type="EMBL" id="CP001848">
    <property type="protein sequence ID" value="ADB18775.1"/>
    <property type="molecule type" value="Genomic_DNA"/>
</dbReference>
<gene>
    <name evidence="3" type="ordered locus">Psta_4125</name>
</gene>
<dbReference type="AlphaFoldDB" id="D2R342"/>
<proteinExistence type="predicted"/>